<dbReference type="Proteomes" id="UP001500962">
    <property type="component" value="Unassembled WGS sequence"/>
</dbReference>
<proteinExistence type="predicted"/>
<accession>A0AAV3SL73</accession>
<evidence type="ECO:0000313" key="5">
    <source>
        <dbReference type="Proteomes" id="UP001500962"/>
    </source>
</evidence>
<evidence type="ECO:0000259" key="1">
    <source>
        <dbReference type="Pfam" id="PF05239"/>
    </source>
</evidence>
<dbReference type="InterPro" id="IPR027275">
    <property type="entry name" value="PRC-brl_dom"/>
</dbReference>
<dbReference type="RefSeq" id="WP_004051906.1">
    <property type="nucleotide sequence ID" value="NZ_BAAADN010000089.1"/>
</dbReference>
<dbReference type="GeneID" id="71760443"/>
<feature type="domain" description="PRC-barrel" evidence="1">
    <location>
        <begin position="4"/>
        <end position="79"/>
    </location>
</feature>
<evidence type="ECO:0000313" key="2">
    <source>
        <dbReference type="EMBL" id="GAA0476554.1"/>
    </source>
</evidence>
<dbReference type="AlphaFoldDB" id="A0AAV3SL73"/>
<dbReference type="SUPFAM" id="SSF50346">
    <property type="entry name" value="PRC-barrel domain"/>
    <property type="match status" value="1"/>
</dbReference>
<protein>
    <submittedName>
        <fullName evidence="2">PRC-barrel domain-containing protein</fullName>
    </submittedName>
</protein>
<keyword evidence="4" id="KW-1185">Reference proteome</keyword>
<dbReference type="PANTHER" id="PTHR38137">
    <property type="entry name" value="PRC-BARREL DOMAIN PROTEIN"/>
    <property type="match status" value="1"/>
</dbReference>
<dbReference type="Proteomes" id="UP000830542">
    <property type="component" value="Chromosome"/>
</dbReference>
<evidence type="ECO:0000313" key="4">
    <source>
        <dbReference type="Proteomes" id="UP000830542"/>
    </source>
</evidence>
<dbReference type="PANTHER" id="PTHR38137:SF2">
    <property type="entry name" value="PRC-BARREL DOMAIN-CONTAINING PROTEIN"/>
    <property type="match status" value="1"/>
</dbReference>
<reference evidence="2" key="1">
    <citation type="journal article" date="2014" name="Int. J. Syst. Evol. Microbiol.">
        <title>Complete genome sequence of Corynebacterium casei LMG S-19264T (=DSM 44701T), isolated from a smear-ripened cheese.</title>
        <authorList>
            <consortium name="US DOE Joint Genome Institute (JGI-PGF)"/>
            <person name="Walter F."/>
            <person name="Albersmeier A."/>
            <person name="Kalinowski J."/>
            <person name="Ruckert C."/>
        </authorList>
    </citation>
    <scope>NUCLEOTIDE SEQUENCE</scope>
    <source>
        <strain evidence="2">JCM 12289</strain>
    </source>
</reference>
<dbReference type="EMBL" id="CP095005">
    <property type="protein sequence ID" value="UOO95362.1"/>
    <property type="molecule type" value="Genomic_DNA"/>
</dbReference>
<evidence type="ECO:0000313" key="3">
    <source>
        <dbReference type="EMBL" id="UOO95362.1"/>
    </source>
</evidence>
<sequence>MPDVLARKLIDKAVIGSDGTELGTLSTLTMDPDTGRLGDLLITPRSETTEQIDLERDEDGRYAVDIGRVQAVKDHIVVDR</sequence>
<organism evidence="2 5">
    <name type="scientific">Halococcus dombrowskii</name>
    <dbReference type="NCBI Taxonomy" id="179637"/>
    <lineage>
        <taxon>Archaea</taxon>
        <taxon>Methanobacteriati</taxon>
        <taxon>Methanobacteriota</taxon>
        <taxon>Stenosarchaea group</taxon>
        <taxon>Halobacteria</taxon>
        <taxon>Halobacteriales</taxon>
        <taxon>Halococcaceae</taxon>
        <taxon>Halococcus</taxon>
    </lineage>
</organism>
<dbReference type="Pfam" id="PF05239">
    <property type="entry name" value="PRC"/>
    <property type="match status" value="1"/>
</dbReference>
<dbReference type="Gene3D" id="2.30.30.240">
    <property type="entry name" value="PRC-barrel domain"/>
    <property type="match status" value="1"/>
</dbReference>
<dbReference type="InterPro" id="IPR011033">
    <property type="entry name" value="PRC_barrel-like_sf"/>
</dbReference>
<reference evidence="2" key="3">
    <citation type="submission" date="2023-12" db="EMBL/GenBank/DDBJ databases">
        <authorList>
            <person name="Sun Q."/>
            <person name="Inoue M."/>
        </authorList>
    </citation>
    <scope>NUCLEOTIDE SEQUENCE</scope>
    <source>
        <strain evidence="2">JCM 12289</strain>
    </source>
</reference>
<reference evidence="3" key="2">
    <citation type="submission" date="2022-04" db="EMBL/GenBank/DDBJ databases">
        <title>Sequencing and genomic assembly of Halococcus dombrowskii.</title>
        <authorList>
            <person name="Lim S.W."/>
            <person name="MacLea K.S."/>
        </authorList>
    </citation>
    <scope>NUCLEOTIDE SEQUENCE</scope>
    <source>
        <strain evidence="3">H4</strain>
    </source>
</reference>
<dbReference type="EMBL" id="BAAADN010000089">
    <property type="protein sequence ID" value="GAA0476554.1"/>
    <property type="molecule type" value="Genomic_DNA"/>
</dbReference>
<name>A0AAV3SL73_HALDO</name>
<dbReference type="KEGG" id="hdo:MUK72_01305"/>
<gene>
    <name evidence="2" type="ORF">GCM10008985_36070</name>
    <name evidence="3" type="ORF">MUK72_01305</name>
</gene>